<proteinExistence type="inferred from homology"/>
<keyword evidence="9" id="KW-0694">RNA-binding</keyword>
<keyword evidence="8" id="KW-0460">Magnesium</keyword>
<feature type="domain" description="tRNA nucleotidyltransferase/poly(A) polymerase RNA and SrmB- binding" evidence="11">
    <location>
        <begin position="234"/>
        <end position="279"/>
    </location>
</feature>
<evidence type="ECO:0000256" key="1">
    <source>
        <dbReference type="ARBA" id="ARBA00001946"/>
    </source>
</evidence>
<dbReference type="Pfam" id="PF12627">
    <property type="entry name" value="PolyA_pol_RNAbd"/>
    <property type="match status" value="1"/>
</dbReference>
<name>A0A210PMB0_MIZYE</name>
<sequence>MSRAILRNVLKNIFQQTRFHPSLKQPVKYLCSSVDRKWKGHLTTMKLETPKFHHLFTPELKVLIDVFERNNYELRIAGGAVRDLLLDILPSDVDFATTATPDQMIQMFTKERIRMFNERGVKHGTISVRINDKENFEVTTLRIDVVTDGRRAEVEFTKDWLIDANRRDLTINAMFLGFDGTVHDYFSGVQDLQERRVQFVGDPIQRIQEDYLRILRYFRFYGRISERPDNHLTETLKAIAENVGGLERISGERIWMELKKILCNNHAADIIPVMYDVGMPSYLGLPSSADLDHYRQVCRNTEGLQPNPVTRMSALFKSEQEVYVMNERLKVSADEFRQALFIIESRHLPDKGNPIKFYKDLMCDTVGQRNKTVERIIELMKYKNEGELCGNPSLWTPPPFPVGGADLMKCNIKKGPHMQLMLKELRNVWKESDFKMEKSELLERIDDILPTLPELPSKKK</sequence>
<dbReference type="GO" id="GO:1990180">
    <property type="term" value="P:mitochondrial tRNA 3'-end processing"/>
    <property type="evidence" value="ECO:0007669"/>
    <property type="project" value="TreeGrafter"/>
</dbReference>
<protein>
    <submittedName>
        <fullName evidence="12">CCA tRNA nucleotidyltransferase 1, mitochondrial</fullName>
    </submittedName>
</protein>
<dbReference type="GO" id="GO:0005739">
    <property type="term" value="C:mitochondrion"/>
    <property type="evidence" value="ECO:0007669"/>
    <property type="project" value="TreeGrafter"/>
</dbReference>
<evidence type="ECO:0000313" key="13">
    <source>
        <dbReference type="Proteomes" id="UP000242188"/>
    </source>
</evidence>
<dbReference type="Gene3D" id="3.30.460.10">
    <property type="entry name" value="Beta Polymerase, domain 2"/>
    <property type="match status" value="1"/>
</dbReference>
<comment type="similarity">
    <text evidence="2 9">Belongs to the tRNA nucleotidyltransferase/poly(A) polymerase family.</text>
</comment>
<dbReference type="PANTHER" id="PTHR46173:SF1">
    <property type="entry name" value="CCA TRNA NUCLEOTIDYLTRANSFERASE 1, MITOCHONDRIAL"/>
    <property type="match status" value="1"/>
</dbReference>
<organism evidence="12 13">
    <name type="scientific">Mizuhopecten yessoensis</name>
    <name type="common">Japanese scallop</name>
    <name type="synonym">Patinopecten yessoensis</name>
    <dbReference type="NCBI Taxonomy" id="6573"/>
    <lineage>
        <taxon>Eukaryota</taxon>
        <taxon>Metazoa</taxon>
        <taxon>Spiralia</taxon>
        <taxon>Lophotrochozoa</taxon>
        <taxon>Mollusca</taxon>
        <taxon>Bivalvia</taxon>
        <taxon>Autobranchia</taxon>
        <taxon>Pteriomorphia</taxon>
        <taxon>Pectinida</taxon>
        <taxon>Pectinoidea</taxon>
        <taxon>Pectinidae</taxon>
        <taxon>Mizuhopecten</taxon>
    </lineage>
</organism>
<accession>A0A210PMB0</accession>
<dbReference type="InterPro" id="IPR032828">
    <property type="entry name" value="PolyA_RNA-bd"/>
</dbReference>
<dbReference type="SUPFAM" id="SSF81301">
    <property type="entry name" value="Nucleotidyltransferase"/>
    <property type="match status" value="1"/>
</dbReference>
<dbReference type="CDD" id="cd05398">
    <property type="entry name" value="NT_ClassII-CCAase"/>
    <property type="match status" value="1"/>
</dbReference>
<evidence type="ECO:0000256" key="4">
    <source>
        <dbReference type="ARBA" id="ARBA00022694"/>
    </source>
</evidence>
<dbReference type="GO" id="GO:0000166">
    <property type="term" value="F:nucleotide binding"/>
    <property type="evidence" value="ECO:0007669"/>
    <property type="project" value="UniProtKB-KW"/>
</dbReference>
<dbReference type="InterPro" id="IPR043519">
    <property type="entry name" value="NT_sf"/>
</dbReference>
<comment type="cofactor">
    <cofactor evidence="1">
        <name>Mg(2+)</name>
        <dbReference type="ChEBI" id="CHEBI:18420"/>
    </cofactor>
</comment>
<gene>
    <name evidence="12" type="ORF">KP79_PYT10422</name>
</gene>
<evidence type="ECO:0000256" key="7">
    <source>
        <dbReference type="ARBA" id="ARBA00022741"/>
    </source>
</evidence>
<keyword evidence="3 9" id="KW-0808">Transferase</keyword>
<dbReference type="STRING" id="6573.A0A210PMB0"/>
<keyword evidence="5" id="KW-0548">Nucleotidyltransferase</keyword>
<dbReference type="EMBL" id="NEDP02005586">
    <property type="protein sequence ID" value="OWF37613.1"/>
    <property type="molecule type" value="Genomic_DNA"/>
</dbReference>
<dbReference type="Gene3D" id="1.10.3090.10">
    <property type="entry name" value="cca-adding enzyme, domain 2"/>
    <property type="match status" value="1"/>
</dbReference>
<dbReference type="SUPFAM" id="SSF81891">
    <property type="entry name" value="Poly A polymerase C-terminal region-like"/>
    <property type="match status" value="1"/>
</dbReference>
<dbReference type="Proteomes" id="UP000242188">
    <property type="component" value="Unassembled WGS sequence"/>
</dbReference>
<evidence type="ECO:0000256" key="8">
    <source>
        <dbReference type="ARBA" id="ARBA00022842"/>
    </source>
</evidence>
<dbReference type="GO" id="GO:0000049">
    <property type="term" value="F:tRNA binding"/>
    <property type="evidence" value="ECO:0007669"/>
    <property type="project" value="TreeGrafter"/>
</dbReference>
<evidence type="ECO:0000256" key="6">
    <source>
        <dbReference type="ARBA" id="ARBA00022723"/>
    </source>
</evidence>
<feature type="domain" description="Poly A polymerase head" evidence="10">
    <location>
        <begin position="74"/>
        <end position="197"/>
    </location>
</feature>
<keyword evidence="13" id="KW-1185">Reference proteome</keyword>
<dbReference type="OrthoDB" id="445712at2759"/>
<dbReference type="AlphaFoldDB" id="A0A210PMB0"/>
<evidence type="ECO:0000256" key="2">
    <source>
        <dbReference type="ARBA" id="ARBA00007265"/>
    </source>
</evidence>
<comment type="caution">
    <text evidence="12">The sequence shown here is derived from an EMBL/GenBank/DDBJ whole genome shotgun (WGS) entry which is preliminary data.</text>
</comment>
<dbReference type="Pfam" id="PF01743">
    <property type="entry name" value="PolyA_pol"/>
    <property type="match status" value="1"/>
</dbReference>
<dbReference type="InterPro" id="IPR002646">
    <property type="entry name" value="PolA_pol_head_dom"/>
</dbReference>
<reference evidence="12 13" key="1">
    <citation type="journal article" date="2017" name="Nat. Ecol. Evol.">
        <title>Scallop genome provides insights into evolution of bilaterian karyotype and development.</title>
        <authorList>
            <person name="Wang S."/>
            <person name="Zhang J."/>
            <person name="Jiao W."/>
            <person name="Li J."/>
            <person name="Xun X."/>
            <person name="Sun Y."/>
            <person name="Guo X."/>
            <person name="Huan P."/>
            <person name="Dong B."/>
            <person name="Zhang L."/>
            <person name="Hu X."/>
            <person name="Sun X."/>
            <person name="Wang J."/>
            <person name="Zhao C."/>
            <person name="Wang Y."/>
            <person name="Wang D."/>
            <person name="Huang X."/>
            <person name="Wang R."/>
            <person name="Lv J."/>
            <person name="Li Y."/>
            <person name="Zhang Z."/>
            <person name="Liu B."/>
            <person name="Lu W."/>
            <person name="Hui Y."/>
            <person name="Liang J."/>
            <person name="Zhou Z."/>
            <person name="Hou R."/>
            <person name="Li X."/>
            <person name="Liu Y."/>
            <person name="Li H."/>
            <person name="Ning X."/>
            <person name="Lin Y."/>
            <person name="Zhao L."/>
            <person name="Xing Q."/>
            <person name="Dou J."/>
            <person name="Li Y."/>
            <person name="Mao J."/>
            <person name="Guo H."/>
            <person name="Dou H."/>
            <person name="Li T."/>
            <person name="Mu C."/>
            <person name="Jiang W."/>
            <person name="Fu Q."/>
            <person name="Fu X."/>
            <person name="Miao Y."/>
            <person name="Liu J."/>
            <person name="Yu Q."/>
            <person name="Li R."/>
            <person name="Liao H."/>
            <person name="Li X."/>
            <person name="Kong Y."/>
            <person name="Jiang Z."/>
            <person name="Chourrout D."/>
            <person name="Li R."/>
            <person name="Bao Z."/>
        </authorList>
    </citation>
    <scope>NUCLEOTIDE SEQUENCE [LARGE SCALE GENOMIC DNA]</scope>
    <source>
        <strain evidence="12 13">PY_sf001</strain>
    </source>
</reference>
<evidence type="ECO:0000256" key="5">
    <source>
        <dbReference type="ARBA" id="ARBA00022695"/>
    </source>
</evidence>
<keyword evidence="6" id="KW-0479">Metal-binding</keyword>
<evidence type="ECO:0000256" key="3">
    <source>
        <dbReference type="ARBA" id="ARBA00022679"/>
    </source>
</evidence>
<evidence type="ECO:0000313" key="12">
    <source>
        <dbReference type="EMBL" id="OWF37613.1"/>
    </source>
</evidence>
<dbReference type="PANTHER" id="PTHR46173">
    <property type="entry name" value="CCA TRNA NUCLEOTIDYLTRANSFERASE 1, MITOCHONDRIAL"/>
    <property type="match status" value="1"/>
</dbReference>
<evidence type="ECO:0000256" key="9">
    <source>
        <dbReference type="RuleBase" id="RU003953"/>
    </source>
</evidence>
<dbReference type="GO" id="GO:0046872">
    <property type="term" value="F:metal ion binding"/>
    <property type="evidence" value="ECO:0007669"/>
    <property type="project" value="UniProtKB-KW"/>
</dbReference>
<dbReference type="GO" id="GO:0001680">
    <property type="term" value="P:tRNA 3'-terminal CCA addition"/>
    <property type="evidence" value="ECO:0007669"/>
    <property type="project" value="TreeGrafter"/>
</dbReference>
<evidence type="ECO:0000259" key="11">
    <source>
        <dbReference type="Pfam" id="PF12627"/>
    </source>
</evidence>
<evidence type="ECO:0000259" key="10">
    <source>
        <dbReference type="Pfam" id="PF01743"/>
    </source>
</evidence>
<dbReference type="InterPro" id="IPR050264">
    <property type="entry name" value="Bact_CCA-adding_enz_type3_sf"/>
</dbReference>
<dbReference type="GO" id="GO:0016779">
    <property type="term" value="F:nucleotidyltransferase activity"/>
    <property type="evidence" value="ECO:0007669"/>
    <property type="project" value="UniProtKB-KW"/>
</dbReference>
<keyword evidence="4" id="KW-0819">tRNA processing</keyword>
<keyword evidence="7" id="KW-0547">Nucleotide-binding</keyword>